<accession>A0A0D2Q281</accession>
<feature type="chain" id="PRO_5002266053" evidence="1">
    <location>
        <begin position="20"/>
        <end position="346"/>
    </location>
</feature>
<gene>
    <name evidence="2" type="ORF">HYPSUDRAFT_53130</name>
</gene>
<reference evidence="3" key="1">
    <citation type="submission" date="2014-04" db="EMBL/GenBank/DDBJ databases">
        <title>Evolutionary Origins and Diversification of the Mycorrhizal Mutualists.</title>
        <authorList>
            <consortium name="DOE Joint Genome Institute"/>
            <consortium name="Mycorrhizal Genomics Consortium"/>
            <person name="Kohler A."/>
            <person name="Kuo A."/>
            <person name="Nagy L.G."/>
            <person name="Floudas D."/>
            <person name="Copeland A."/>
            <person name="Barry K.W."/>
            <person name="Cichocki N."/>
            <person name="Veneault-Fourrey C."/>
            <person name="LaButti K."/>
            <person name="Lindquist E.A."/>
            <person name="Lipzen A."/>
            <person name="Lundell T."/>
            <person name="Morin E."/>
            <person name="Murat C."/>
            <person name="Riley R."/>
            <person name="Ohm R."/>
            <person name="Sun H."/>
            <person name="Tunlid A."/>
            <person name="Henrissat B."/>
            <person name="Grigoriev I.V."/>
            <person name="Hibbett D.S."/>
            <person name="Martin F."/>
        </authorList>
    </citation>
    <scope>NUCLEOTIDE SEQUENCE [LARGE SCALE GENOMIC DNA]</scope>
    <source>
        <strain evidence="3">FD-334 SS-4</strain>
    </source>
</reference>
<sequence length="346" mass="36995">MKFAAQLTWIACLVGLAHAASISPNGLPAGFKPPTRAPRNRTDFKTIFSNITKKAAASPRSAQIISSRDTIPAPQFFQLTFGPINGANNADGYMGFTSLQSYDPSACAEACNTRGFDSNGPCIFFNIWTAVVNGTATQFVCSMYDTVTDASTATNTGQGTLQVTNSRGYSRVSAVQDGSFQDFTCVVTVSNGCPFVPSAFWTRVFTAGDDFILVNNFPAHSGTSSALFFFDSDEAVDGQTDVPSTLTYTPKLKVVPGAQYVLSFFFTPNSFGPTSGSDTLFSVLWNGADVLDVKEPANSDISQSLTFLNGQVVVTATGNDTLVFQNGAADPHQLYLDDIALFAKWF</sequence>
<evidence type="ECO:0000313" key="3">
    <source>
        <dbReference type="Proteomes" id="UP000054270"/>
    </source>
</evidence>
<proteinExistence type="predicted"/>
<name>A0A0D2Q281_HYPSF</name>
<organism evidence="2 3">
    <name type="scientific">Hypholoma sublateritium (strain FD-334 SS-4)</name>
    <dbReference type="NCBI Taxonomy" id="945553"/>
    <lineage>
        <taxon>Eukaryota</taxon>
        <taxon>Fungi</taxon>
        <taxon>Dikarya</taxon>
        <taxon>Basidiomycota</taxon>
        <taxon>Agaricomycotina</taxon>
        <taxon>Agaricomycetes</taxon>
        <taxon>Agaricomycetidae</taxon>
        <taxon>Agaricales</taxon>
        <taxon>Agaricineae</taxon>
        <taxon>Strophariaceae</taxon>
        <taxon>Hypholoma</taxon>
    </lineage>
</organism>
<dbReference type="EMBL" id="KN817531">
    <property type="protein sequence ID" value="KJA25640.1"/>
    <property type="molecule type" value="Genomic_DNA"/>
</dbReference>
<dbReference type="STRING" id="945553.A0A0D2Q281"/>
<keyword evidence="1" id="KW-0732">Signal</keyword>
<dbReference type="Gene3D" id="2.60.120.260">
    <property type="entry name" value="Galactose-binding domain-like"/>
    <property type="match status" value="1"/>
</dbReference>
<feature type="signal peptide" evidence="1">
    <location>
        <begin position="1"/>
        <end position="19"/>
    </location>
</feature>
<dbReference type="Proteomes" id="UP000054270">
    <property type="component" value="Unassembled WGS sequence"/>
</dbReference>
<keyword evidence="3" id="KW-1185">Reference proteome</keyword>
<dbReference type="OrthoDB" id="271448at2759"/>
<evidence type="ECO:0000313" key="2">
    <source>
        <dbReference type="EMBL" id="KJA25640.1"/>
    </source>
</evidence>
<dbReference type="AlphaFoldDB" id="A0A0D2Q281"/>
<protein>
    <submittedName>
        <fullName evidence="2">Uncharacterized protein</fullName>
    </submittedName>
</protein>
<evidence type="ECO:0000256" key="1">
    <source>
        <dbReference type="SAM" id="SignalP"/>
    </source>
</evidence>